<evidence type="ECO:0000256" key="4">
    <source>
        <dbReference type="ARBA" id="ARBA00012950"/>
    </source>
</evidence>
<feature type="region of interest" description="Disordered" evidence="12">
    <location>
        <begin position="265"/>
        <end position="301"/>
    </location>
</feature>
<dbReference type="GO" id="GO:0005634">
    <property type="term" value="C:nucleus"/>
    <property type="evidence" value="ECO:0007669"/>
    <property type="project" value="UniProtKB-SubCell"/>
</dbReference>
<evidence type="ECO:0000256" key="1">
    <source>
        <dbReference type="ARBA" id="ARBA00004123"/>
    </source>
</evidence>
<evidence type="ECO:0000256" key="11">
    <source>
        <dbReference type="ARBA" id="ARBA00049524"/>
    </source>
</evidence>
<reference evidence="17" key="1">
    <citation type="submission" date="2010-05" db="EMBL/GenBank/DDBJ databases">
        <title>The genome sequence of Magnaporthe poae strain ATCC 64411.</title>
        <authorList>
            <person name="Ma L.-J."/>
            <person name="Dead R."/>
            <person name="Young S."/>
            <person name="Zeng Q."/>
            <person name="Koehrsen M."/>
            <person name="Alvarado L."/>
            <person name="Berlin A."/>
            <person name="Chapman S.B."/>
            <person name="Chen Z."/>
            <person name="Freedman E."/>
            <person name="Gellesch M."/>
            <person name="Goldberg J."/>
            <person name="Griggs A."/>
            <person name="Gujja S."/>
            <person name="Heilman E.R."/>
            <person name="Heiman D."/>
            <person name="Hepburn T."/>
            <person name="Howarth C."/>
            <person name="Jen D."/>
            <person name="Larson L."/>
            <person name="Mehta T."/>
            <person name="Neiman D."/>
            <person name="Pearson M."/>
            <person name="Roberts A."/>
            <person name="Saif S."/>
            <person name="Shea T."/>
            <person name="Shenoy N."/>
            <person name="Sisk P."/>
            <person name="Stolte C."/>
            <person name="Sykes S."/>
            <person name="Walk T."/>
            <person name="White J."/>
            <person name="Yandava C."/>
            <person name="Haas B."/>
            <person name="Nusbaum C."/>
            <person name="Birren B."/>
        </authorList>
    </citation>
    <scope>NUCLEOTIDE SEQUENCE [LARGE SCALE GENOMIC DNA]</scope>
    <source>
        <strain evidence="17">ATCC 64411 / 73-15</strain>
    </source>
</reference>
<keyword evidence="13" id="KW-0812">Transmembrane</keyword>
<keyword evidence="13" id="KW-1133">Transmembrane helix</keyword>
<feature type="transmembrane region" description="Helical" evidence="13">
    <location>
        <begin position="25"/>
        <end position="41"/>
    </location>
</feature>
<dbReference type="Proteomes" id="UP000011715">
    <property type="component" value="Unassembled WGS sequence"/>
</dbReference>
<comment type="catalytic activity">
    <reaction evidence="11">
        <text>N-terminal L-seryl-[histone H4] + acetyl-CoA = N-terminal N(alpha)-acetyl-L-seryl-[histone H4] + CoA + H(+)</text>
        <dbReference type="Rhea" id="RHEA:50596"/>
        <dbReference type="Rhea" id="RHEA-COMP:12740"/>
        <dbReference type="Rhea" id="RHEA-COMP:12743"/>
        <dbReference type="ChEBI" id="CHEBI:15378"/>
        <dbReference type="ChEBI" id="CHEBI:57287"/>
        <dbReference type="ChEBI" id="CHEBI:57288"/>
        <dbReference type="ChEBI" id="CHEBI:64738"/>
        <dbReference type="ChEBI" id="CHEBI:83690"/>
        <dbReference type="EC" id="2.3.1.257"/>
    </reaction>
</comment>
<dbReference type="PANTHER" id="PTHR20531:SF1">
    <property type="entry name" value="N-ALPHA-ACETYLTRANSFERASE 40"/>
    <property type="match status" value="1"/>
</dbReference>
<evidence type="ECO:0000313" key="15">
    <source>
        <dbReference type="EMBL" id="KLU86640.1"/>
    </source>
</evidence>
<evidence type="ECO:0000313" key="16">
    <source>
        <dbReference type="EnsemblFungi" id="MAPG_05652T0"/>
    </source>
</evidence>
<comment type="similarity">
    <text evidence="3">Belongs to the acetyltransferase family. NAA40 subfamily.</text>
</comment>
<dbReference type="Gene3D" id="3.40.630.30">
    <property type="match status" value="1"/>
</dbReference>
<keyword evidence="8" id="KW-0539">Nucleus</keyword>
<keyword evidence="13" id="KW-0472">Membrane</keyword>
<comment type="subcellular location">
    <subcellularLocation>
        <location evidence="2">Cytoplasm</location>
    </subcellularLocation>
    <subcellularLocation>
        <location evidence="1">Nucleus</location>
    </subcellularLocation>
</comment>
<keyword evidence="7" id="KW-0808">Transferase</keyword>
<keyword evidence="6" id="KW-0963">Cytoplasm</keyword>
<dbReference type="STRING" id="644358.A0A0C4DZY9"/>
<evidence type="ECO:0000256" key="12">
    <source>
        <dbReference type="SAM" id="MobiDB-lite"/>
    </source>
</evidence>
<dbReference type="GO" id="GO:0005737">
    <property type="term" value="C:cytoplasm"/>
    <property type="evidence" value="ECO:0007669"/>
    <property type="project" value="UniProtKB-SubCell"/>
</dbReference>
<evidence type="ECO:0000259" key="14">
    <source>
        <dbReference type="PROSITE" id="PS51186"/>
    </source>
</evidence>
<dbReference type="GO" id="GO:1990189">
    <property type="term" value="F:protein N-terminal-serine acetyltransferase activity"/>
    <property type="evidence" value="ECO:0007669"/>
    <property type="project" value="UniProtKB-EC"/>
</dbReference>
<evidence type="ECO:0000256" key="13">
    <source>
        <dbReference type="SAM" id="Phobius"/>
    </source>
</evidence>
<dbReference type="OrthoDB" id="424551at2759"/>
<dbReference type="EC" id="2.3.1.257" evidence="4"/>
<dbReference type="Pfam" id="PF00583">
    <property type="entry name" value="Acetyltransf_1"/>
    <property type="match status" value="1"/>
</dbReference>
<organism evidence="16 17">
    <name type="scientific">Magnaporthiopsis poae (strain ATCC 64411 / 73-15)</name>
    <name type="common">Kentucky bluegrass fungus</name>
    <name type="synonym">Magnaporthe poae</name>
    <dbReference type="NCBI Taxonomy" id="644358"/>
    <lineage>
        <taxon>Eukaryota</taxon>
        <taxon>Fungi</taxon>
        <taxon>Dikarya</taxon>
        <taxon>Ascomycota</taxon>
        <taxon>Pezizomycotina</taxon>
        <taxon>Sordariomycetes</taxon>
        <taxon>Sordariomycetidae</taxon>
        <taxon>Magnaporthales</taxon>
        <taxon>Magnaporthaceae</taxon>
        <taxon>Magnaporthiopsis</taxon>
    </lineage>
</organism>
<dbReference type="AlphaFoldDB" id="A0A0C4DZY9"/>
<sequence length="301" mass="33847">MRRSNVAFKSKIGRRIAFPSRNHNYLLSFFFFFVTIVQTLFSMMSRRRRREPCAIEVANSKEDDEFLENYIQKSDGALTEWASTWRHPSSGIEYNLSLTRSALMSAGDLTACLDMIDLTSRENYRNSSVGWDRDVKLKEMKSPDLRYILVKDDAGAIAAFTSLMPTYEEGQPVVYCYEIHLLDQVRGTGLGKLLLGYLFNAAANMPPVDKVMLSCFVANTGARAFYDKMGFETDDISPRSRKLRGGRTREPDYLILSCAIGQRLRDQQAQPPRGGGGASHDGHARGLAGEDRASRLDKVGK</sequence>
<evidence type="ECO:0000256" key="5">
    <source>
        <dbReference type="ARBA" id="ARBA00015043"/>
    </source>
</evidence>
<feature type="compositionally biased region" description="Basic and acidic residues" evidence="12">
    <location>
        <begin position="280"/>
        <end position="301"/>
    </location>
</feature>
<dbReference type="InterPro" id="IPR039949">
    <property type="entry name" value="NAA40"/>
</dbReference>
<proteinExistence type="inferred from homology"/>
<dbReference type="PROSITE" id="PS51186">
    <property type="entry name" value="GNAT"/>
    <property type="match status" value="1"/>
</dbReference>
<reference evidence="16" key="5">
    <citation type="submission" date="2015-06" db="UniProtKB">
        <authorList>
            <consortium name="EnsemblFungi"/>
        </authorList>
    </citation>
    <scope>IDENTIFICATION</scope>
    <source>
        <strain evidence="16">ATCC 64411</strain>
    </source>
</reference>
<dbReference type="InterPro" id="IPR016181">
    <property type="entry name" value="Acyl_CoA_acyltransferase"/>
</dbReference>
<dbReference type="SUPFAM" id="SSF55729">
    <property type="entry name" value="Acyl-CoA N-acyltransferases (Nat)"/>
    <property type="match status" value="1"/>
</dbReference>
<evidence type="ECO:0000256" key="7">
    <source>
        <dbReference type="ARBA" id="ARBA00022679"/>
    </source>
</evidence>
<dbReference type="EMBL" id="ADBL01001352">
    <property type="status" value="NOT_ANNOTATED_CDS"/>
    <property type="molecule type" value="Genomic_DNA"/>
</dbReference>
<dbReference type="InterPro" id="IPR000182">
    <property type="entry name" value="GNAT_dom"/>
</dbReference>
<feature type="domain" description="N-acetyltransferase" evidence="14">
    <location>
        <begin position="99"/>
        <end position="259"/>
    </location>
</feature>
<reference evidence="15" key="2">
    <citation type="submission" date="2010-05" db="EMBL/GenBank/DDBJ databases">
        <title>The Genome Sequence of Magnaporthe poae strain ATCC 64411.</title>
        <authorList>
            <consortium name="The Broad Institute Genome Sequencing Platform"/>
            <consortium name="Broad Institute Genome Sequencing Center for Infectious Disease"/>
            <person name="Ma L.-J."/>
            <person name="Dead R."/>
            <person name="Young S."/>
            <person name="Zeng Q."/>
            <person name="Koehrsen M."/>
            <person name="Alvarado L."/>
            <person name="Berlin A."/>
            <person name="Chapman S.B."/>
            <person name="Chen Z."/>
            <person name="Freedman E."/>
            <person name="Gellesch M."/>
            <person name="Goldberg J."/>
            <person name="Griggs A."/>
            <person name="Gujja S."/>
            <person name="Heilman E.R."/>
            <person name="Heiman D."/>
            <person name="Hepburn T."/>
            <person name="Howarth C."/>
            <person name="Jen D."/>
            <person name="Larson L."/>
            <person name="Mehta T."/>
            <person name="Neiman D."/>
            <person name="Pearson M."/>
            <person name="Roberts A."/>
            <person name="Saif S."/>
            <person name="Shea T."/>
            <person name="Shenoy N."/>
            <person name="Sisk P."/>
            <person name="Stolte C."/>
            <person name="Sykes S."/>
            <person name="Walk T."/>
            <person name="White J."/>
            <person name="Yandava C."/>
            <person name="Haas B."/>
            <person name="Nusbaum C."/>
            <person name="Birren B."/>
        </authorList>
    </citation>
    <scope>NUCLEOTIDE SEQUENCE</scope>
    <source>
        <strain evidence="15">ATCC 64411</strain>
    </source>
</reference>
<dbReference type="VEuPathDB" id="FungiDB:MAPG_05652"/>
<keyword evidence="17" id="KW-1185">Reference proteome</keyword>
<evidence type="ECO:0000256" key="3">
    <source>
        <dbReference type="ARBA" id="ARBA00008870"/>
    </source>
</evidence>
<dbReference type="EMBL" id="GL876969">
    <property type="protein sequence ID" value="KLU86640.1"/>
    <property type="molecule type" value="Genomic_DNA"/>
</dbReference>
<reference evidence="15" key="3">
    <citation type="submission" date="2011-03" db="EMBL/GenBank/DDBJ databases">
        <title>Annotation of Magnaporthe poae ATCC 64411.</title>
        <authorList>
            <person name="Ma L.-J."/>
            <person name="Dead R."/>
            <person name="Young S.K."/>
            <person name="Zeng Q."/>
            <person name="Gargeya S."/>
            <person name="Fitzgerald M."/>
            <person name="Haas B."/>
            <person name="Abouelleil A."/>
            <person name="Alvarado L."/>
            <person name="Arachchi H.M."/>
            <person name="Berlin A."/>
            <person name="Brown A."/>
            <person name="Chapman S.B."/>
            <person name="Chen Z."/>
            <person name="Dunbar C."/>
            <person name="Freedman E."/>
            <person name="Gearin G."/>
            <person name="Gellesch M."/>
            <person name="Goldberg J."/>
            <person name="Griggs A."/>
            <person name="Gujja S."/>
            <person name="Heiman D."/>
            <person name="Howarth C."/>
            <person name="Larson L."/>
            <person name="Lui A."/>
            <person name="MacDonald P.J.P."/>
            <person name="Mehta T."/>
            <person name="Montmayeur A."/>
            <person name="Murphy C."/>
            <person name="Neiman D."/>
            <person name="Pearson M."/>
            <person name="Priest M."/>
            <person name="Roberts A."/>
            <person name="Saif S."/>
            <person name="Shea T."/>
            <person name="Shenoy N."/>
            <person name="Sisk P."/>
            <person name="Stolte C."/>
            <person name="Sykes S."/>
            <person name="Yandava C."/>
            <person name="Wortman J."/>
            <person name="Nusbaum C."/>
            <person name="Birren B."/>
        </authorList>
    </citation>
    <scope>NUCLEOTIDE SEQUENCE</scope>
    <source>
        <strain evidence="15">ATCC 64411</strain>
    </source>
</reference>
<evidence type="ECO:0000256" key="8">
    <source>
        <dbReference type="ARBA" id="ARBA00023242"/>
    </source>
</evidence>
<protein>
    <recommendedName>
        <fullName evidence="5">N-alpha-acetyltransferase 40</fullName>
        <ecNumber evidence="4">2.3.1.257</ecNumber>
    </recommendedName>
</protein>
<evidence type="ECO:0000256" key="9">
    <source>
        <dbReference type="ARBA" id="ARBA00023315"/>
    </source>
</evidence>
<dbReference type="GO" id="GO:0043998">
    <property type="term" value="F:histone H2A acetyltransferase activity"/>
    <property type="evidence" value="ECO:0007669"/>
    <property type="project" value="InterPro"/>
</dbReference>
<evidence type="ECO:0000256" key="6">
    <source>
        <dbReference type="ARBA" id="ARBA00022490"/>
    </source>
</evidence>
<reference evidence="16" key="4">
    <citation type="journal article" date="2015" name="G3 (Bethesda)">
        <title>Genome sequences of three phytopathogenic species of the Magnaporthaceae family of fungi.</title>
        <authorList>
            <person name="Okagaki L.H."/>
            <person name="Nunes C.C."/>
            <person name="Sailsbery J."/>
            <person name="Clay B."/>
            <person name="Brown D."/>
            <person name="John T."/>
            <person name="Oh Y."/>
            <person name="Young N."/>
            <person name="Fitzgerald M."/>
            <person name="Haas B.J."/>
            <person name="Zeng Q."/>
            <person name="Young S."/>
            <person name="Adiconis X."/>
            <person name="Fan L."/>
            <person name="Levin J.Z."/>
            <person name="Mitchell T.K."/>
            <person name="Okubara P.A."/>
            <person name="Farman M.L."/>
            <person name="Kohn L.M."/>
            <person name="Birren B."/>
            <person name="Ma L.-J."/>
            <person name="Dean R.A."/>
        </authorList>
    </citation>
    <scope>NUCLEOTIDE SEQUENCE</scope>
    <source>
        <strain evidence="16">ATCC 64411 / 73-15</strain>
    </source>
</reference>
<evidence type="ECO:0000313" key="17">
    <source>
        <dbReference type="Proteomes" id="UP000011715"/>
    </source>
</evidence>
<comment type="catalytic activity">
    <reaction evidence="10">
        <text>N-terminal L-seryl-[histone H2A] + acetyl-CoA = N-terminal N(alpha)-acetyl-L-seryl-[histone H2A] + CoA + H(+)</text>
        <dbReference type="Rhea" id="RHEA:50600"/>
        <dbReference type="Rhea" id="RHEA-COMP:12742"/>
        <dbReference type="Rhea" id="RHEA-COMP:12744"/>
        <dbReference type="ChEBI" id="CHEBI:15378"/>
        <dbReference type="ChEBI" id="CHEBI:57287"/>
        <dbReference type="ChEBI" id="CHEBI:57288"/>
        <dbReference type="ChEBI" id="CHEBI:64738"/>
        <dbReference type="ChEBI" id="CHEBI:83690"/>
        <dbReference type="EC" id="2.3.1.257"/>
    </reaction>
</comment>
<dbReference type="GO" id="GO:0010485">
    <property type="term" value="F:histone H4 acetyltransferase activity"/>
    <property type="evidence" value="ECO:0007669"/>
    <property type="project" value="InterPro"/>
</dbReference>
<accession>A0A0C4DZY9</accession>
<evidence type="ECO:0000256" key="10">
    <source>
        <dbReference type="ARBA" id="ARBA00047821"/>
    </source>
</evidence>
<dbReference type="PANTHER" id="PTHR20531">
    <property type="entry name" value="N-ALPHA-ACETYLTRANSFERASE 40"/>
    <property type="match status" value="1"/>
</dbReference>
<dbReference type="OMA" id="CAIEVAN"/>
<name>A0A0C4DZY9_MAGP6</name>
<dbReference type="EnsemblFungi" id="MAPG_05652T0">
    <property type="protein sequence ID" value="MAPG_05652T0"/>
    <property type="gene ID" value="MAPG_05652"/>
</dbReference>
<keyword evidence="9" id="KW-0012">Acyltransferase</keyword>
<evidence type="ECO:0000256" key="2">
    <source>
        <dbReference type="ARBA" id="ARBA00004496"/>
    </source>
</evidence>
<gene>
    <name evidence="15" type="ORF">MAPG_05652</name>
</gene>
<dbReference type="eggNOG" id="KOG2488">
    <property type="taxonomic scope" value="Eukaryota"/>
</dbReference>